<dbReference type="Proteomes" id="UP000287394">
    <property type="component" value="Chromosome"/>
</dbReference>
<evidence type="ECO:0000313" key="2">
    <source>
        <dbReference type="Proteomes" id="UP000287394"/>
    </source>
</evidence>
<name>A0A402D653_9BACT</name>
<dbReference type="Pfam" id="PF05721">
    <property type="entry name" value="PhyH"/>
    <property type="match status" value="1"/>
</dbReference>
<proteinExistence type="predicted"/>
<dbReference type="EMBL" id="AP025739">
    <property type="protein sequence ID" value="BDI32078.1"/>
    <property type="molecule type" value="Genomic_DNA"/>
</dbReference>
<dbReference type="RefSeq" id="WP_119324965.1">
    <property type="nucleotide sequence ID" value="NZ_AP025739.1"/>
</dbReference>
<accession>A0A402D653</accession>
<keyword evidence="2" id="KW-1185">Reference proteome</keyword>
<dbReference type="Gene3D" id="2.60.120.620">
    <property type="entry name" value="q2cbj1_9rhob like domain"/>
    <property type="match status" value="1"/>
</dbReference>
<reference evidence="1 2" key="1">
    <citation type="journal article" date="2019" name="Int. J. Syst. Evol. Microbiol.">
        <title>Capsulimonas corticalis gen. nov., sp. nov., an aerobic capsulated bacterium, of a novel bacterial order, Capsulimonadales ord. nov., of the class Armatimonadia of the phylum Armatimonadetes.</title>
        <authorList>
            <person name="Li J."/>
            <person name="Kudo C."/>
            <person name="Tonouchi A."/>
        </authorList>
    </citation>
    <scope>NUCLEOTIDE SEQUENCE [LARGE SCALE GENOMIC DNA]</scope>
    <source>
        <strain evidence="1 2">AX-7</strain>
    </source>
</reference>
<gene>
    <name evidence="1" type="ORF">CCAX7_41290</name>
</gene>
<dbReference type="SUPFAM" id="SSF51197">
    <property type="entry name" value="Clavaminate synthase-like"/>
    <property type="match status" value="1"/>
</dbReference>
<protein>
    <submittedName>
        <fullName evidence="1">Uncharacterized protein</fullName>
    </submittedName>
</protein>
<evidence type="ECO:0000313" key="1">
    <source>
        <dbReference type="EMBL" id="BDI32078.1"/>
    </source>
</evidence>
<sequence length="291" mass="32356">MANRVLTDEQIAHFIDQGYVKLEGAFPREKALAAQDFLWERLAERGVGREDRATWTEPMVHLREVYDDDVFTSCMTERLEDAIEEIVGRDRWADRGKKIGWGWWPVNFALGADKPWDVPTGGWHWDGIQFRHRVTAPDQGLLLLPHLSSVAPQGGGTLVAAGSHKIVARFLAAHPDGIELNDALPACSRAHPWLAELTQGSADGVDRVAKFMDAATTDELGTELRVVETTSEPGDVWICHPFLYHAASQNHSGTPRFMCNRTTPLKSPMALDRPDGDYSPVEISIREALAV</sequence>
<dbReference type="OrthoDB" id="9798771at2"/>
<dbReference type="KEGG" id="ccot:CCAX7_41290"/>
<dbReference type="GO" id="GO:0016706">
    <property type="term" value="F:2-oxoglutarate-dependent dioxygenase activity"/>
    <property type="evidence" value="ECO:0007669"/>
    <property type="project" value="UniProtKB-ARBA"/>
</dbReference>
<organism evidence="1 2">
    <name type="scientific">Capsulimonas corticalis</name>
    <dbReference type="NCBI Taxonomy" id="2219043"/>
    <lineage>
        <taxon>Bacteria</taxon>
        <taxon>Bacillati</taxon>
        <taxon>Armatimonadota</taxon>
        <taxon>Armatimonadia</taxon>
        <taxon>Capsulimonadales</taxon>
        <taxon>Capsulimonadaceae</taxon>
        <taxon>Capsulimonas</taxon>
    </lineage>
</organism>
<dbReference type="InterPro" id="IPR008775">
    <property type="entry name" value="Phytyl_CoA_dOase-like"/>
</dbReference>
<dbReference type="AlphaFoldDB" id="A0A402D653"/>